<sequence>MAKWVKSLIRISTFEVETLQKRLAEVGVRRTHAEMKIATLDAELQLEIARASEDILITQHMPAYKAGWAMRRQQAVSDLELVAHEEAGIRDELTGAFEELKKFEHVAEVTRLSRVAADLKRENAAMDEAALRFKKAG</sequence>
<dbReference type="Proteomes" id="UP001214854">
    <property type="component" value="Unassembled WGS sequence"/>
</dbReference>
<comment type="caution">
    <text evidence="1">The sequence shown here is derived from an EMBL/GenBank/DDBJ whole genome shotgun (WGS) entry which is preliminary data.</text>
</comment>
<keyword evidence="2" id="KW-1185">Reference proteome</keyword>
<accession>A0ABT5HSZ7</accession>
<reference evidence="1 2" key="1">
    <citation type="submission" date="2023-01" db="EMBL/GenBank/DDBJ databases">
        <title>Novel species of the genus Asticcacaulis isolated from rivers.</title>
        <authorList>
            <person name="Lu H."/>
        </authorList>
    </citation>
    <scope>NUCLEOTIDE SEQUENCE [LARGE SCALE GENOMIC DNA]</scope>
    <source>
        <strain evidence="1 2">BYS171W</strain>
    </source>
</reference>
<keyword evidence="1" id="KW-0969">Cilium</keyword>
<keyword evidence="1" id="KW-0966">Cell projection</keyword>
<organism evidence="1 2">
    <name type="scientific">Asticcacaulis aquaticus</name>
    <dbReference type="NCBI Taxonomy" id="2984212"/>
    <lineage>
        <taxon>Bacteria</taxon>
        <taxon>Pseudomonadati</taxon>
        <taxon>Pseudomonadota</taxon>
        <taxon>Alphaproteobacteria</taxon>
        <taxon>Caulobacterales</taxon>
        <taxon>Caulobacteraceae</taxon>
        <taxon>Asticcacaulis</taxon>
    </lineage>
</organism>
<protein>
    <submittedName>
        <fullName evidence="1">Flagellar export protein FliJ</fullName>
    </submittedName>
</protein>
<dbReference type="EMBL" id="JAQQKX010000005">
    <property type="protein sequence ID" value="MDC7683188.1"/>
    <property type="molecule type" value="Genomic_DNA"/>
</dbReference>
<name>A0ABT5HSZ7_9CAUL</name>
<evidence type="ECO:0000313" key="1">
    <source>
        <dbReference type="EMBL" id="MDC7683188.1"/>
    </source>
</evidence>
<proteinExistence type="predicted"/>
<dbReference type="RefSeq" id="WP_272747665.1">
    <property type="nucleotide sequence ID" value="NZ_JAQQKX010000005.1"/>
</dbReference>
<evidence type="ECO:0000313" key="2">
    <source>
        <dbReference type="Proteomes" id="UP001214854"/>
    </source>
</evidence>
<keyword evidence="1" id="KW-0282">Flagellum</keyword>
<gene>
    <name evidence="1" type="ORF">PQU92_07860</name>
</gene>